<organism evidence="2 3">
    <name type="scientific">Vagococcus proximus</name>
    <dbReference type="NCBI Taxonomy" id="2991417"/>
    <lineage>
        <taxon>Bacteria</taxon>
        <taxon>Bacillati</taxon>
        <taxon>Bacillota</taxon>
        <taxon>Bacilli</taxon>
        <taxon>Lactobacillales</taxon>
        <taxon>Enterococcaceae</taxon>
        <taxon>Vagococcus</taxon>
    </lineage>
</organism>
<dbReference type="EMBL" id="JAPDSH010000002">
    <property type="protein sequence ID" value="MDF0479183.1"/>
    <property type="molecule type" value="Genomic_DNA"/>
</dbReference>
<reference evidence="2" key="1">
    <citation type="submission" date="2022-10" db="EMBL/GenBank/DDBJ databases">
        <title>Vagococcus sp. isolated from poultry meat.</title>
        <authorList>
            <person name="Johansson P."/>
            <person name="Bjorkroth J."/>
        </authorList>
    </citation>
    <scope>NUCLEOTIDE SEQUENCE</scope>
    <source>
        <strain evidence="2">PNs007</strain>
    </source>
</reference>
<keyword evidence="1" id="KW-1133">Transmembrane helix</keyword>
<keyword evidence="1" id="KW-0472">Membrane</keyword>
<proteinExistence type="predicted"/>
<protein>
    <recommendedName>
        <fullName evidence="4">Gram-positive cocci surface proteins LPxTG domain-containing protein</fullName>
    </recommendedName>
</protein>
<name>A0ABT5WZK4_9ENTE</name>
<evidence type="ECO:0008006" key="4">
    <source>
        <dbReference type="Google" id="ProtNLM"/>
    </source>
</evidence>
<evidence type="ECO:0000256" key="1">
    <source>
        <dbReference type="SAM" id="Phobius"/>
    </source>
</evidence>
<evidence type="ECO:0000313" key="2">
    <source>
        <dbReference type="EMBL" id="MDF0479183.1"/>
    </source>
</evidence>
<dbReference type="Proteomes" id="UP001147148">
    <property type="component" value="Unassembled WGS sequence"/>
</dbReference>
<feature type="transmembrane region" description="Helical" evidence="1">
    <location>
        <begin position="75"/>
        <end position="95"/>
    </location>
</feature>
<evidence type="ECO:0000313" key="3">
    <source>
        <dbReference type="Proteomes" id="UP001147148"/>
    </source>
</evidence>
<keyword evidence="3" id="KW-1185">Reference proteome</keyword>
<dbReference type="RefSeq" id="WP_275470841.1">
    <property type="nucleotide sequence ID" value="NZ_JAPDSH010000002.1"/>
</dbReference>
<gene>
    <name evidence="2" type="ORF">OL233_02685</name>
</gene>
<sequence>MRKLAIVLGLLFLISLSPLKVFGSAMTSVNKVEINLGKWEPSEEYPPSVPKPPEGESVIETIEQKKLPQTDEKAGIGYVLAGYMVIVVASIAIYYNRVKYNKLT</sequence>
<accession>A0ABT5WZK4</accession>
<comment type="caution">
    <text evidence="2">The sequence shown here is derived from an EMBL/GenBank/DDBJ whole genome shotgun (WGS) entry which is preliminary data.</text>
</comment>
<keyword evidence="1" id="KW-0812">Transmembrane</keyword>